<dbReference type="RefSeq" id="XP_024332650.1">
    <property type="nucleotide sequence ID" value="XM_024487743.1"/>
</dbReference>
<evidence type="ECO:0000313" key="1">
    <source>
        <dbReference type="EMBL" id="OSX55856.1"/>
    </source>
</evidence>
<organism evidence="1 2">
    <name type="scientific">Postia placenta MAD-698-R-SB12</name>
    <dbReference type="NCBI Taxonomy" id="670580"/>
    <lineage>
        <taxon>Eukaryota</taxon>
        <taxon>Fungi</taxon>
        <taxon>Dikarya</taxon>
        <taxon>Basidiomycota</taxon>
        <taxon>Agaricomycotina</taxon>
        <taxon>Agaricomycetes</taxon>
        <taxon>Polyporales</taxon>
        <taxon>Adustoporiaceae</taxon>
        <taxon>Rhodonia</taxon>
    </lineage>
</organism>
<keyword evidence="2" id="KW-1185">Reference proteome</keyword>
<dbReference type="Proteomes" id="UP000194127">
    <property type="component" value="Unassembled WGS sequence"/>
</dbReference>
<evidence type="ECO:0000313" key="2">
    <source>
        <dbReference type="Proteomes" id="UP000194127"/>
    </source>
</evidence>
<dbReference type="OrthoDB" id="10282356at2759"/>
<feature type="non-terminal residue" evidence="1">
    <location>
        <position position="1"/>
    </location>
</feature>
<gene>
    <name evidence="1" type="ORF">POSPLADRAFT_1162704</name>
</gene>
<name>A0A1X6MI02_9APHY</name>
<dbReference type="EMBL" id="KZ110857">
    <property type="protein sequence ID" value="OSX55856.1"/>
    <property type="molecule type" value="Genomic_DNA"/>
</dbReference>
<sequence length="170" mass="18724">AVKAPEKVRRGGYVRQGLLMRGRALSARRAEQDPWARAPRLLLHSHSPQAQALAQGLEGYLLALDLDRQPVGEDGSWERQGENAMRRIEMRGCFEDRADVVSFGSLCSADSPGRLIEVSDLGTAAARRTVWDVDVNEVLRIEGVNEALAGSHVGWGEDEEVRVLRKAVVN</sequence>
<accession>A0A1X6MI02</accession>
<dbReference type="AlphaFoldDB" id="A0A1X6MI02"/>
<reference evidence="1 2" key="1">
    <citation type="submission" date="2017-04" db="EMBL/GenBank/DDBJ databases">
        <title>Genome Sequence of the Model Brown-Rot Fungus Postia placenta SB12.</title>
        <authorList>
            <consortium name="DOE Joint Genome Institute"/>
            <person name="Gaskell J."/>
            <person name="Kersten P."/>
            <person name="Larrondo L.F."/>
            <person name="Canessa P."/>
            <person name="Martinez D."/>
            <person name="Hibbett D."/>
            <person name="Schmoll M."/>
            <person name="Kubicek C.P."/>
            <person name="Martinez A.T."/>
            <person name="Yadav J."/>
            <person name="Master E."/>
            <person name="Magnuson J.K."/>
            <person name="James T."/>
            <person name="Yaver D."/>
            <person name="Berka R."/>
            <person name="Labutti K."/>
            <person name="Lipzen A."/>
            <person name="Aerts A."/>
            <person name="Barry K."/>
            <person name="Henrissat B."/>
            <person name="Blanchette R."/>
            <person name="Grigoriev I."/>
            <person name="Cullen D."/>
        </authorList>
    </citation>
    <scope>NUCLEOTIDE SEQUENCE [LARGE SCALE GENOMIC DNA]</scope>
    <source>
        <strain evidence="1 2">MAD-698-R-SB12</strain>
    </source>
</reference>
<dbReference type="GeneID" id="36332692"/>
<protein>
    <submittedName>
        <fullName evidence="1">Uncharacterized protein</fullName>
    </submittedName>
</protein>
<proteinExistence type="predicted"/>